<gene>
    <name evidence="3" type="ORF">CTAYLR_007069</name>
</gene>
<keyword evidence="1" id="KW-0175">Coiled coil</keyword>
<keyword evidence="4" id="KW-1185">Reference proteome</keyword>
<dbReference type="AlphaFoldDB" id="A0AAD7UM49"/>
<name>A0AAD7UM49_9STRA</name>
<dbReference type="Proteomes" id="UP001230188">
    <property type="component" value="Unassembled WGS sequence"/>
</dbReference>
<feature type="compositionally biased region" description="Acidic residues" evidence="2">
    <location>
        <begin position="279"/>
        <end position="300"/>
    </location>
</feature>
<feature type="region of interest" description="Disordered" evidence="2">
    <location>
        <begin position="277"/>
        <end position="300"/>
    </location>
</feature>
<protein>
    <submittedName>
        <fullName evidence="3">Uncharacterized protein</fullName>
    </submittedName>
</protein>
<evidence type="ECO:0000256" key="2">
    <source>
        <dbReference type="SAM" id="MobiDB-lite"/>
    </source>
</evidence>
<accession>A0AAD7UM49</accession>
<evidence type="ECO:0000313" key="4">
    <source>
        <dbReference type="Proteomes" id="UP001230188"/>
    </source>
</evidence>
<feature type="coiled-coil region" evidence="1">
    <location>
        <begin position="188"/>
        <end position="222"/>
    </location>
</feature>
<proteinExistence type="predicted"/>
<organism evidence="3 4">
    <name type="scientific">Chrysophaeum taylorii</name>
    <dbReference type="NCBI Taxonomy" id="2483200"/>
    <lineage>
        <taxon>Eukaryota</taxon>
        <taxon>Sar</taxon>
        <taxon>Stramenopiles</taxon>
        <taxon>Ochrophyta</taxon>
        <taxon>Pelagophyceae</taxon>
        <taxon>Pelagomonadales</taxon>
        <taxon>Pelagomonadaceae</taxon>
        <taxon>Chrysophaeum</taxon>
    </lineage>
</organism>
<sequence length="300" mass="34027">MAGTTTPIKRKAQIKACSEIGYLYPQRASLLDRRVLVEDLRRLERKLCRASTRAVALERETLETAVLRKKNQFERRVTLRLETSVRSMYVRLLRALEEEDDDDDPEETLRAMLCEEDIKVRQGLQPGLARSKSTPALHAVADDEVASAARSAALARAGEQIVARVEAAFLVRRDKSPATAEKEEDPRVRELEETANAFAKKAAAAEARAAELQTELEERTTATLNEQRAAIDARLEKREFRNAVLEVLGQLSTAVHRRLGFVPSETRRDINEFIKFLADTEEEEEEEEEEERPQLEDDDA</sequence>
<reference evidence="3" key="1">
    <citation type="submission" date="2023-01" db="EMBL/GenBank/DDBJ databases">
        <title>Metagenome sequencing of chrysophaentin producing Chrysophaeum taylorii.</title>
        <authorList>
            <person name="Davison J."/>
            <person name="Bewley C."/>
        </authorList>
    </citation>
    <scope>NUCLEOTIDE SEQUENCE</scope>
    <source>
        <strain evidence="3">NIES-1699</strain>
    </source>
</reference>
<evidence type="ECO:0000313" key="3">
    <source>
        <dbReference type="EMBL" id="KAJ8611022.1"/>
    </source>
</evidence>
<comment type="caution">
    <text evidence="3">The sequence shown here is derived from an EMBL/GenBank/DDBJ whole genome shotgun (WGS) entry which is preliminary data.</text>
</comment>
<dbReference type="EMBL" id="JAQMWT010000084">
    <property type="protein sequence ID" value="KAJ8611022.1"/>
    <property type="molecule type" value="Genomic_DNA"/>
</dbReference>
<evidence type="ECO:0000256" key="1">
    <source>
        <dbReference type="SAM" id="Coils"/>
    </source>
</evidence>